<organism evidence="1 2">
    <name type="scientific">Rhizobium phage RHph_Y3_43</name>
    <dbReference type="NCBI Taxonomy" id="2509778"/>
    <lineage>
        <taxon>Viruses</taxon>
        <taxon>Duplodnaviria</taxon>
        <taxon>Heunggongvirae</taxon>
        <taxon>Uroviricota</taxon>
        <taxon>Caudoviricetes</taxon>
        <taxon>Kleczkowskavirus</taxon>
        <taxon>Kleczkowskavirus RHEph4</taxon>
    </lineage>
</organism>
<keyword evidence="1" id="KW-0269">Exonuclease</keyword>
<dbReference type="GO" id="GO:0004527">
    <property type="term" value="F:exonuclease activity"/>
    <property type="evidence" value="ECO:0007669"/>
    <property type="project" value="UniProtKB-KW"/>
</dbReference>
<dbReference type="InterPro" id="IPR011604">
    <property type="entry name" value="PDDEXK-like_dom_sf"/>
</dbReference>
<protein>
    <submittedName>
        <fullName evidence="1">Putative exonuclease RecB type protein</fullName>
    </submittedName>
</protein>
<gene>
    <name evidence="1" type="ORF">EVB73_077</name>
</gene>
<dbReference type="EMBL" id="MN988501">
    <property type="protein sequence ID" value="QIG69013.1"/>
    <property type="molecule type" value="Genomic_DNA"/>
</dbReference>
<proteinExistence type="predicted"/>
<name>A0A7S5QZQ9_9CAUD</name>
<sequence>MVLKHAIVDRIDAAYQKEAAKEPPFRNHLGGSMIGKTCERELMYSFRWSVRPSFDGRMLRLFERGHKEEFRFVNFLRMIGMNVREYSECLMYHPESDSYMTIPWRGKFSAPDEPEIEALCDDVTEDEFHRRRAKEKGVELKQWRISDVEGHFGGSLDGIADAPFDIPVDVGTSIESLLQSPSLKFIPAGTEFLLEFKTHNTKSFCKLVAEGVKVAKPIHWAQMQIYMHKKGLRYAVYVAVNKNDDDLWIEVVEYDPAEGPKLLERAARVIHARTLPPRVGKHPSWHECKFCDYAKQCHYSAPLEKNCRNCKHAVPVEDGQWRCGQWNAIIPSANILEGCDSYSVITD</sequence>
<accession>A0A7S5QZQ9</accession>
<keyword evidence="1" id="KW-0540">Nuclease</keyword>
<keyword evidence="1" id="KW-0378">Hydrolase</keyword>
<reference evidence="1" key="1">
    <citation type="submission" date="2020-01" db="EMBL/GenBank/DDBJ databases">
        <title>Patterns of diversity and host range of bacteriophage communities associated with bean-nodulatin bacteria.</title>
        <authorList>
            <person name="Vann Cauwenberghe J."/>
            <person name="Santamaria R.I."/>
            <person name="Bustos P."/>
            <person name="Juarez S."/>
            <person name="Gonzalez V."/>
        </authorList>
    </citation>
    <scope>NUCLEOTIDE SEQUENCE</scope>
</reference>
<dbReference type="Proteomes" id="UP000649522">
    <property type="component" value="Segment"/>
</dbReference>
<evidence type="ECO:0000313" key="2">
    <source>
        <dbReference type="Proteomes" id="UP000649522"/>
    </source>
</evidence>
<evidence type="ECO:0000313" key="1">
    <source>
        <dbReference type="EMBL" id="QIG69013.1"/>
    </source>
</evidence>
<dbReference type="Gene3D" id="3.90.320.10">
    <property type="match status" value="1"/>
</dbReference>